<gene>
    <name evidence="9" type="primary">ANO8_2</name>
    <name evidence="9" type="ORF">P7K49_033561</name>
</gene>
<comment type="caution">
    <text evidence="6">Lacks conserved residue(s) required for the propagation of feature annotation.</text>
</comment>
<evidence type="ECO:0000313" key="9">
    <source>
        <dbReference type="EMBL" id="KAK2087654.1"/>
    </source>
</evidence>
<evidence type="ECO:0000256" key="7">
    <source>
        <dbReference type="SAM" id="MobiDB-lite"/>
    </source>
</evidence>
<keyword evidence="4 6" id="KW-1133">Transmembrane helix</keyword>
<dbReference type="Proteomes" id="UP001266305">
    <property type="component" value="Unassembled WGS sequence"/>
</dbReference>
<evidence type="ECO:0000256" key="2">
    <source>
        <dbReference type="ARBA" id="ARBA00009671"/>
    </source>
</evidence>
<comment type="caution">
    <text evidence="9">The sequence shown here is derived from an EMBL/GenBank/DDBJ whole genome shotgun (WGS) entry which is preliminary data.</text>
</comment>
<protein>
    <recommendedName>
        <fullName evidence="6">Anoctamin</fullName>
    </recommendedName>
</protein>
<feature type="transmembrane region" description="Helical" evidence="6">
    <location>
        <begin position="315"/>
        <end position="338"/>
    </location>
</feature>
<evidence type="ECO:0000256" key="1">
    <source>
        <dbReference type="ARBA" id="ARBA00004141"/>
    </source>
</evidence>
<name>A0ABQ9TSP8_SAGOE</name>
<comment type="similarity">
    <text evidence="2 6">Belongs to the anoctamin family.</text>
</comment>
<evidence type="ECO:0000256" key="6">
    <source>
        <dbReference type="RuleBase" id="RU280814"/>
    </source>
</evidence>
<comment type="subcellular location">
    <subcellularLocation>
        <location evidence="1 6">Membrane</location>
        <topology evidence="1 6">Multi-pass membrane protein</topology>
    </subcellularLocation>
</comment>
<keyword evidence="5 6" id="KW-0472">Membrane</keyword>
<organism evidence="9 10">
    <name type="scientific">Saguinus oedipus</name>
    <name type="common">Cotton-top tamarin</name>
    <name type="synonym">Oedipomidas oedipus</name>
    <dbReference type="NCBI Taxonomy" id="9490"/>
    <lineage>
        <taxon>Eukaryota</taxon>
        <taxon>Metazoa</taxon>
        <taxon>Chordata</taxon>
        <taxon>Craniata</taxon>
        <taxon>Vertebrata</taxon>
        <taxon>Euteleostomi</taxon>
        <taxon>Mammalia</taxon>
        <taxon>Eutheria</taxon>
        <taxon>Euarchontoglires</taxon>
        <taxon>Primates</taxon>
        <taxon>Haplorrhini</taxon>
        <taxon>Platyrrhini</taxon>
        <taxon>Cebidae</taxon>
        <taxon>Callitrichinae</taxon>
        <taxon>Saguinus</taxon>
    </lineage>
</organism>
<sequence length="398" mass="43919">MSTPILAPRLPPTRFSPPPSCPQMLATLLITRQFLQNVREVLQPHLYRRLGRSELGLRAVWELARALLGLLSLRRPAPRRLEPQADESGGGAGGRRCLSGGCGAPEEEEEEEAAPVERRRAGEGGEEGNGPPGGKEEDEEDDEEEEEEEDEEDEEEGEEGGLLDCGLRLKKVSFAERGAGRRRPGPSPEALLEEGSPTMVEKGLEPGVFTLAEEDDEAEGAPSSPEREPPAILLRRAGGEGRDQGPDGGPDPEPGSNSDPTRRQRRQNRSSWIDPPEEEHSPQLTQAELESCMKKYEARPPQDTFQDYQEMFVQFGYVVLFSSAFPLAALCALVNNLIEIRSDAFKLCTGLQRPFGQRVESIGQWQVGGSQELRAEAQREPRCSWKEPGVWGGRQYST</sequence>
<dbReference type="PANTHER" id="PTHR12308:SF51">
    <property type="entry name" value="ANOCTAMIN-8"/>
    <property type="match status" value="1"/>
</dbReference>
<evidence type="ECO:0000259" key="8">
    <source>
        <dbReference type="Pfam" id="PF04547"/>
    </source>
</evidence>
<dbReference type="Pfam" id="PF04547">
    <property type="entry name" value="Anoctamin"/>
    <property type="match status" value="1"/>
</dbReference>
<feature type="compositionally biased region" description="Acidic residues" evidence="7">
    <location>
        <begin position="105"/>
        <end position="114"/>
    </location>
</feature>
<feature type="region of interest" description="Disordered" evidence="7">
    <location>
        <begin position="81"/>
        <end position="284"/>
    </location>
</feature>
<keyword evidence="10" id="KW-1185">Reference proteome</keyword>
<evidence type="ECO:0000313" key="10">
    <source>
        <dbReference type="Proteomes" id="UP001266305"/>
    </source>
</evidence>
<accession>A0ABQ9TSP8</accession>
<evidence type="ECO:0000256" key="4">
    <source>
        <dbReference type="ARBA" id="ARBA00022989"/>
    </source>
</evidence>
<proteinExistence type="inferred from homology"/>
<dbReference type="PANTHER" id="PTHR12308">
    <property type="entry name" value="ANOCTAMIN"/>
    <property type="match status" value="1"/>
</dbReference>
<feature type="domain" description="Anoctamin transmembrane" evidence="8">
    <location>
        <begin position="264"/>
        <end position="366"/>
    </location>
</feature>
<keyword evidence="3 6" id="KW-0812">Transmembrane</keyword>
<dbReference type="EMBL" id="JASSZA010000019">
    <property type="protein sequence ID" value="KAK2087654.1"/>
    <property type="molecule type" value="Genomic_DNA"/>
</dbReference>
<evidence type="ECO:0000256" key="3">
    <source>
        <dbReference type="ARBA" id="ARBA00022692"/>
    </source>
</evidence>
<evidence type="ECO:0000256" key="5">
    <source>
        <dbReference type="ARBA" id="ARBA00023136"/>
    </source>
</evidence>
<reference evidence="9 10" key="1">
    <citation type="submission" date="2023-05" db="EMBL/GenBank/DDBJ databases">
        <title>B98-5 Cell Line De Novo Hybrid Assembly: An Optical Mapping Approach.</title>
        <authorList>
            <person name="Kananen K."/>
            <person name="Auerbach J.A."/>
            <person name="Kautto E."/>
            <person name="Blachly J.S."/>
        </authorList>
    </citation>
    <scope>NUCLEOTIDE SEQUENCE [LARGE SCALE GENOMIC DNA]</scope>
    <source>
        <strain evidence="9">B95-8</strain>
        <tissue evidence="9">Cell line</tissue>
    </source>
</reference>
<dbReference type="InterPro" id="IPR007632">
    <property type="entry name" value="Anoctamin"/>
</dbReference>
<feature type="compositionally biased region" description="Acidic residues" evidence="7">
    <location>
        <begin position="136"/>
        <end position="161"/>
    </location>
</feature>
<dbReference type="InterPro" id="IPR049452">
    <property type="entry name" value="Anoctamin_TM"/>
</dbReference>